<reference evidence="2" key="1">
    <citation type="submission" date="2016-04" db="EMBL/GenBank/DDBJ databases">
        <authorList>
            <person name="Nguyen H.D."/>
            <person name="Samba Siva P."/>
            <person name="Cullis J."/>
            <person name="Levesque C.A."/>
            <person name="Hambleton S."/>
        </authorList>
    </citation>
    <scope>NUCLEOTIDE SEQUENCE</scope>
    <source>
        <strain evidence="2">DAOMC 236426</strain>
    </source>
</reference>
<feature type="compositionally biased region" description="Low complexity" evidence="1">
    <location>
        <begin position="1"/>
        <end position="24"/>
    </location>
</feature>
<evidence type="ECO:0000313" key="2">
    <source>
        <dbReference type="EMBL" id="KAE8241948.1"/>
    </source>
</evidence>
<proteinExistence type="predicted"/>
<feature type="compositionally biased region" description="Basic and acidic residues" evidence="1">
    <location>
        <begin position="37"/>
        <end position="46"/>
    </location>
</feature>
<feature type="region of interest" description="Disordered" evidence="1">
    <location>
        <begin position="1"/>
        <end position="61"/>
    </location>
</feature>
<dbReference type="Proteomes" id="UP000077684">
    <property type="component" value="Unassembled WGS sequence"/>
</dbReference>
<keyword evidence="3" id="KW-1185">Reference proteome</keyword>
<organism evidence="2 3">
    <name type="scientific">Tilletia controversa</name>
    <name type="common">dwarf bunt fungus</name>
    <dbReference type="NCBI Taxonomy" id="13291"/>
    <lineage>
        <taxon>Eukaryota</taxon>
        <taxon>Fungi</taxon>
        <taxon>Dikarya</taxon>
        <taxon>Basidiomycota</taxon>
        <taxon>Ustilaginomycotina</taxon>
        <taxon>Exobasidiomycetes</taxon>
        <taxon>Tilletiales</taxon>
        <taxon>Tilletiaceae</taxon>
        <taxon>Tilletia</taxon>
    </lineage>
</organism>
<dbReference type="EMBL" id="LWDE02001256">
    <property type="protein sequence ID" value="KAE8241948.1"/>
    <property type="molecule type" value="Genomic_DNA"/>
</dbReference>
<protein>
    <submittedName>
        <fullName evidence="2">Uncharacterized protein</fullName>
    </submittedName>
</protein>
<evidence type="ECO:0000313" key="3">
    <source>
        <dbReference type="Proteomes" id="UP000077684"/>
    </source>
</evidence>
<accession>A0A8X7SU75</accession>
<sequence>MAHISSSPVTTSPFSSVPGSNSSGHTVVCTPPTHSSPFRERGRNTSDESGAGITISNDSRHQHSMATYDHPLVTFPLGRQSTQPTGGFITEEQGPPRGRAAAPTTSTTIPSSPTYESATPSSTLDLYSHNTQHILQEPLSRHHNAPSHTPHSARAHALDPLVLGIWPCTPTQWRS</sequence>
<comment type="caution">
    <text evidence="2">The sequence shown here is derived from an EMBL/GenBank/DDBJ whole genome shotgun (WGS) entry which is preliminary data.</text>
</comment>
<name>A0A8X7SU75_9BASI</name>
<feature type="compositionally biased region" description="Low complexity" evidence="1">
    <location>
        <begin position="100"/>
        <end position="114"/>
    </location>
</feature>
<dbReference type="AlphaFoldDB" id="A0A8X7SU75"/>
<evidence type="ECO:0000256" key="1">
    <source>
        <dbReference type="SAM" id="MobiDB-lite"/>
    </source>
</evidence>
<feature type="region of interest" description="Disordered" evidence="1">
    <location>
        <begin position="76"/>
        <end position="121"/>
    </location>
</feature>
<gene>
    <name evidence="2" type="ORF">A4X06_0g7340</name>
</gene>
<reference evidence="2" key="2">
    <citation type="journal article" date="2019" name="IMA Fungus">
        <title>Genome sequencing and comparison of five Tilletia species to identify candidate genes for the detection of regulated species infecting wheat.</title>
        <authorList>
            <person name="Nguyen H.D.T."/>
            <person name="Sultana T."/>
            <person name="Kesanakurti P."/>
            <person name="Hambleton S."/>
        </authorList>
    </citation>
    <scope>NUCLEOTIDE SEQUENCE</scope>
    <source>
        <strain evidence="2">DAOMC 236426</strain>
    </source>
</reference>